<dbReference type="EMBL" id="FZOW01000002">
    <property type="protein sequence ID" value="SNS41754.1"/>
    <property type="molecule type" value="Genomic_DNA"/>
</dbReference>
<feature type="domain" description="DUF3071" evidence="2">
    <location>
        <begin position="35"/>
        <end position="202"/>
    </location>
</feature>
<dbReference type="InterPro" id="IPR021421">
    <property type="entry name" value="DUF3071"/>
</dbReference>
<dbReference type="Pfam" id="PF11268">
    <property type="entry name" value="DUF3071"/>
    <property type="match status" value="1"/>
</dbReference>
<dbReference type="InterPro" id="IPR047682">
    <property type="entry name" value="SepH-like"/>
</dbReference>
<keyword evidence="4" id="KW-1185">Reference proteome</keyword>
<name>A0A239ECU3_9NOCA</name>
<protein>
    <recommendedName>
        <fullName evidence="2">DUF3071 domain-containing protein</fullName>
    </recommendedName>
</protein>
<accession>A0A239ECU3</accession>
<evidence type="ECO:0000313" key="4">
    <source>
        <dbReference type="Proteomes" id="UP000198327"/>
    </source>
</evidence>
<feature type="compositionally biased region" description="Basic and acidic residues" evidence="1">
    <location>
        <begin position="276"/>
        <end position="286"/>
    </location>
</feature>
<evidence type="ECO:0000256" key="1">
    <source>
        <dbReference type="SAM" id="MobiDB-lite"/>
    </source>
</evidence>
<evidence type="ECO:0000313" key="3">
    <source>
        <dbReference type="EMBL" id="SNS41754.1"/>
    </source>
</evidence>
<gene>
    <name evidence="3" type="ORF">SAMN05421642_102289</name>
</gene>
<reference evidence="4" key="1">
    <citation type="submission" date="2017-06" db="EMBL/GenBank/DDBJ databases">
        <authorList>
            <person name="Varghese N."/>
            <person name="Submissions S."/>
        </authorList>
    </citation>
    <scope>NUCLEOTIDE SEQUENCE [LARGE SCALE GENOMIC DNA]</scope>
    <source>
        <strain evidence="4">JCM 23211</strain>
    </source>
</reference>
<proteinExistence type="predicted"/>
<dbReference type="AlphaFoldDB" id="A0A239ECU3"/>
<sequence>MTAEERVGDPAKITSGLLSSADDIASRRDEEVKVRDLHVVGLEPDGQYVICADPKTGDKFRLPADDKLRAASRGDIARLGQIEIEMDSLLRPKEIQARIRAGATVEQVASDSGMALSRVEIFAHPVLLERSQAASMAQAGHPMRADGPAVQTLSEVVTQAFRARGHSLDEAAWDAWRDDDNKWVAQLKWQAGRTTNKAHWHFMPDGHGGTITALDDAASELIDPDFGRQLRGLAPVRALEPAPEEDPQQSFDEYYGTTADSEIEAAVEPEPQPKTPEPRYDASAPKKDKKGKPSMPSWEDVLLGVRSSGHS</sequence>
<dbReference type="STRING" id="398843.A3K89_03650"/>
<evidence type="ECO:0000259" key="2">
    <source>
        <dbReference type="Pfam" id="PF11268"/>
    </source>
</evidence>
<dbReference type="Proteomes" id="UP000198327">
    <property type="component" value="Unassembled WGS sequence"/>
</dbReference>
<organism evidence="3 4">
    <name type="scientific">Rhodococcoides kyotonense</name>
    <dbReference type="NCBI Taxonomy" id="398843"/>
    <lineage>
        <taxon>Bacteria</taxon>
        <taxon>Bacillati</taxon>
        <taxon>Actinomycetota</taxon>
        <taxon>Actinomycetes</taxon>
        <taxon>Mycobacteriales</taxon>
        <taxon>Nocardiaceae</taxon>
        <taxon>Rhodococcoides</taxon>
    </lineage>
</organism>
<feature type="region of interest" description="Disordered" evidence="1">
    <location>
        <begin position="239"/>
        <end position="311"/>
    </location>
</feature>
<dbReference type="NCBIfam" id="NF040712">
    <property type="entry name" value="SepH"/>
    <property type="match status" value="1"/>
</dbReference>